<dbReference type="Pfam" id="PF21722">
    <property type="entry name" value="Gly_rich_2"/>
    <property type="match status" value="1"/>
</dbReference>
<evidence type="ECO:0000259" key="1">
    <source>
        <dbReference type="Pfam" id="PF21722"/>
    </source>
</evidence>
<dbReference type="EMBL" id="FTNK01000005">
    <property type="protein sequence ID" value="SIQ93898.1"/>
    <property type="molecule type" value="Genomic_DNA"/>
</dbReference>
<name>A0ABY1JXI4_9BACL</name>
<keyword evidence="3" id="KW-1185">Reference proteome</keyword>
<dbReference type="InterPro" id="IPR036278">
    <property type="entry name" value="Sialidase_sf"/>
</dbReference>
<organism evidence="2 3">
    <name type="scientific">Paenibacillus macquariensis</name>
    <dbReference type="NCBI Taxonomy" id="948756"/>
    <lineage>
        <taxon>Bacteria</taxon>
        <taxon>Bacillati</taxon>
        <taxon>Bacillota</taxon>
        <taxon>Bacilli</taxon>
        <taxon>Bacillales</taxon>
        <taxon>Paenibacillaceae</taxon>
        <taxon>Paenibacillus</taxon>
    </lineage>
</organism>
<evidence type="ECO:0000313" key="3">
    <source>
        <dbReference type="Proteomes" id="UP000186666"/>
    </source>
</evidence>
<sequence>MPNIVDSKVATGAYDTSGNGGRKLVRLNNGTLVAVVKDTANNASKLYKSINNGSTWANFATAGSTIMGDATLSTNGTHIYLAYCASNVSTMFIRFSESGSQLDTITVDQSQTALGNVSLAINEAGTELHAAWSSKNATYPSSSNIRYAKGTINASTGAITWGVAEQVTKFNTASTDIKNQSIVVKDNEAIILCEWTINPPANYFITALKASGLAFPADTLTNWSRSYVYNVTTHAQHAPSAIFVPKSVNGLANGRIWVTWYGMDSVVTSYYNIRVSYSDDGGVTWSAMKKLTTETTKHMVTPVITANKLNQIFILFPDYVLGTANKVSTSNGSSWSSHVVVANGAENTYTFPSAIYDPTFNFEEPLFIYMNPSYIGFYGKWIVLNNSVPQGSIGTKDTKNNLLSYAITTDGAMSTITEKVNGVTVGSKTATSGQTNVVGLSQAQWDAVTYGKYVDSPQFREKNTLTISMGAETWTYTFDKRLPTGAGIEEVAKALQDTQGVFLPAVKSEISLAIRGLGGSVQDNASWETFVNALKSVPNRAGDTAALASSVVGTTLKLRASNGYRDGVDDNVTITDANFASANIANGVNVLGVVGTLMGGARGQQQYGVPGTYNWTVPSGINRITLLLSGAGGGGGFSYGANGGGGGGGGCALIKSVDVTPGQVLSFQVGAGGAFGTSASPDGQAGGNSSLGGSTLAFGGSGGRSGSGGSGLGGIGGDSIVTNTYGGPGGTGGFGGSNGGYGVGGVCMGSGQAGSGGNGGSNGSNGQKGADGRALIIW</sequence>
<dbReference type="RefSeq" id="WP_068586947.1">
    <property type="nucleotide sequence ID" value="NZ_FTNK01000005.1"/>
</dbReference>
<dbReference type="Gene3D" id="2.120.10.10">
    <property type="match status" value="1"/>
</dbReference>
<proteinExistence type="predicted"/>
<dbReference type="InterPro" id="IPR049304">
    <property type="entry name" value="Gly_rich_dom"/>
</dbReference>
<feature type="domain" description="Glycine-rich" evidence="1">
    <location>
        <begin position="610"/>
        <end position="772"/>
    </location>
</feature>
<dbReference type="SUPFAM" id="SSF50939">
    <property type="entry name" value="Sialidases"/>
    <property type="match status" value="1"/>
</dbReference>
<reference evidence="2 3" key="1">
    <citation type="submission" date="2017-01" db="EMBL/GenBank/DDBJ databases">
        <authorList>
            <person name="Varghese N."/>
            <person name="Submissions S."/>
        </authorList>
    </citation>
    <scope>NUCLEOTIDE SEQUENCE [LARGE SCALE GENOMIC DNA]</scope>
    <source>
        <strain evidence="2 3">ATCC 23464</strain>
    </source>
</reference>
<comment type="caution">
    <text evidence="2">The sequence shown here is derived from an EMBL/GenBank/DDBJ whole genome shotgun (WGS) entry which is preliminary data.</text>
</comment>
<accession>A0ABY1JXI4</accession>
<protein>
    <recommendedName>
        <fullName evidence="1">Glycine-rich domain-containing protein</fullName>
    </recommendedName>
</protein>
<evidence type="ECO:0000313" key="2">
    <source>
        <dbReference type="EMBL" id="SIQ93898.1"/>
    </source>
</evidence>
<gene>
    <name evidence="2" type="ORF">SAMN05421578_105139</name>
</gene>
<dbReference type="Proteomes" id="UP000186666">
    <property type="component" value="Unassembled WGS sequence"/>
</dbReference>